<evidence type="ECO:0000313" key="9">
    <source>
        <dbReference type="EMBL" id="SEU07116.1"/>
    </source>
</evidence>
<evidence type="ECO:0000256" key="5">
    <source>
        <dbReference type="ARBA" id="ARBA00022989"/>
    </source>
</evidence>
<evidence type="ECO:0000259" key="8">
    <source>
        <dbReference type="Pfam" id="PF01757"/>
    </source>
</evidence>
<keyword evidence="5 7" id="KW-1133">Transmembrane helix</keyword>
<comment type="similarity">
    <text evidence="2">Belongs to the acyltransferase 3 family.</text>
</comment>
<feature type="transmembrane region" description="Helical" evidence="7">
    <location>
        <begin position="193"/>
        <end position="210"/>
    </location>
</feature>
<reference evidence="9 10" key="1">
    <citation type="submission" date="2016-10" db="EMBL/GenBank/DDBJ databases">
        <authorList>
            <person name="Varghese N."/>
            <person name="Submissions S."/>
        </authorList>
    </citation>
    <scope>NUCLEOTIDE SEQUENCE [LARGE SCALE GENOMIC DNA]</scope>
    <source>
        <strain evidence="9 10">ATCC 19403</strain>
    </source>
</reference>
<keyword evidence="4 7" id="KW-0812">Transmembrane</keyword>
<organism evidence="9 10">
    <name type="scientific">Lacrimispora sphenoides JCM 1415</name>
    <dbReference type="NCBI Taxonomy" id="1297793"/>
    <lineage>
        <taxon>Bacteria</taxon>
        <taxon>Bacillati</taxon>
        <taxon>Bacillota</taxon>
        <taxon>Clostridia</taxon>
        <taxon>Lachnospirales</taxon>
        <taxon>Lachnospiraceae</taxon>
        <taxon>Lacrimispora</taxon>
    </lineage>
</organism>
<feature type="transmembrane region" description="Helical" evidence="7">
    <location>
        <begin position="307"/>
        <end position="330"/>
    </location>
</feature>
<evidence type="ECO:0000256" key="2">
    <source>
        <dbReference type="ARBA" id="ARBA00007400"/>
    </source>
</evidence>
<evidence type="ECO:0000313" key="10">
    <source>
        <dbReference type="Proteomes" id="UP000198970"/>
    </source>
</evidence>
<evidence type="ECO:0000256" key="4">
    <source>
        <dbReference type="ARBA" id="ARBA00022692"/>
    </source>
</evidence>
<keyword evidence="6 7" id="KW-0472">Membrane</keyword>
<proteinExistence type="inferred from homology"/>
<feature type="transmembrane region" description="Helical" evidence="7">
    <location>
        <begin position="53"/>
        <end position="70"/>
    </location>
</feature>
<comment type="subcellular location">
    <subcellularLocation>
        <location evidence="1">Cell membrane</location>
        <topology evidence="1">Multi-pass membrane protein</topology>
    </subcellularLocation>
</comment>
<evidence type="ECO:0000256" key="6">
    <source>
        <dbReference type="ARBA" id="ARBA00023136"/>
    </source>
</evidence>
<protein>
    <submittedName>
        <fullName evidence="9">Acyltransferase family protein</fullName>
    </submittedName>
</protein>
<feature type="transmembrane region" description="Helical" evidence="7">
    <location>
        <begin position="280"/>
        <end position="301"/>
    </location>
</feature>
<dbReference type="PANTHER" id="PTHR40074:SF2">
    <property type="entry name" value="O-ACETYLTRANSFERASE WECH"/>
    <property type="match status" value="1"/>
</dbReference>
<feature type="transmembrane region" description="Helical" evidence="7">
    <location>
        <begin position="90"/>
        <end position="107"/>
    </location>
</feature>
<evidence type="ECO:0000256" key="7">
    <source>
        <dbReference type="SAM" id="Phobius"/>
    </source>
</evidence>
<dbReference type="PANTHER" id="PTHR40074">
    <property type="entry name" value="O-ACETYLTRANSFERASE WECH"/>
    <property type="match status" value="1"/>
</dbReference>
<keyword evidence="9" id="KW-0808">Transferase</keyword>
<evidence type="ECO:0000256" key="3">
    <source>
        <dbReference type="ARBA" id="ARBA00022475"/>
    </source>
</evidence>
<name>A0ABY1CIJ6_9FIRM</name>
<feature type="transmembrane region" description="Helical" evidence="7">
    <location>
        <begin position="141"/>
        <end position="162"/>
    </location>
</feature>
<keyword evidence="10" id="KW-1185">Reference proteome</keyword>
<gene>
    <name evidence="9" type="ORF">SAMN02745906_4634</name>
</gene>
<feature type="transmembrane region" description="Helical" evidence="7">
    <location>
        <begin position="12"/>
        <end position="33"/>
    </location>
</feature>
<keyword evidence="9" id="KW-0012">Acyltransferase</keyword>
<evidence type="ECO:0000256" key="1">
    <source>
        <dbReference type="ARBA" id="ARBA00004651"/>
    </source>
</evidence>
<dbReference type="Proteomes" id="UP000198970">
    <property type="component" value="Chromosome I"/>
</dbReference>
<dbReference type="InterPro" id="IPR002656">
    <property type="entry name" value="Acyl_transf_3_dom"/>
</dbReference>
<dbReference type="EMBL" id="LT630003">
    <property type="protein sequence ID" value="SEU07116.1"/>
    <property type="molecule type" value="Genomic_DNA"/>
</dbReference>
<feature type="domain" description="Acyltransferase 3" evidence="8">
    <location>
        <begin position="16"/>
        <end position="322"/>
    </location>
</feature>
<dbReference type="Pfam" id="PF01757">
    <property type="entry name" value="Acyl_transf_3"/>
    <property type="match status" value="1"/>
</dbReference>
<keyword evidence="3" id="KW-1003">Cell membrane</keyword>
<dbReference type="RefSeq" id="WP_100043627.1">
    <property type="nucleotide sequence ID" value="NZ_LT630003.1"/>
</dbReference>
<sequence>MEERRFRNKITWFTFFFSVLVIWVHSYNAVLFLGNTRTAYEVDALERFLGDQVAQIAVPGFFLISSYLFFRNFTMDRLWIKWNSRIRSVLVPYIVWNLLYYLGYVIGSRLPVASDIIGKGKIPFHFTVAADAVLYYTYNYVFWYLNQLIILIVLAPVIYLFVRQWLTGILLLTVTLAAIYVGASLPLLNLDALFYYSFGAFSAVLGRTIAEKSWNRRRFLAGLIIVAAGLLIKDLDLPGSIKGEVAATTVIYRLFIPVGLWFLVPEQHLENTKDWMKQNFFLYAVHFAMVRLINKTGALLLPAFPPLPLGIFLFMPVLCVIFSYWAGLFLRRYLPVLWNLLNGGR</sequence>
<dbReference type="GO" id="GO:0016746">
    <property type="term" value="F:acyltransferase activity"/>
    <property type="evidence" value="ECO:0007669"/>
    <property type="project" value="UniProtKB-KW"/>
</dbReference>
<feature type="transmembrane region" description="Helical" evidence="7">
    <location>
        <begin position="169"/>
        <end position="187"/>
    </location>
</feature>
<accession>A0ABY1CIJ6</accession>